<name>A0A6N8J7U1_9BACT</name>
<dbReference type="InterPro" id="IPR011659">
    <property type="entry name" value="WD40"/>
</dbReference>
<gene>
    <name evidence="7" type="ORF">GO495_11215</name>
</gene>
<dbReference type="SUPFAM" id="SSF48452">
    <property type="entry name" value="TPR-like"/>
    <property type="match status" value="1"/>
</dbReference>
<dbReference type="InterPro" id="IPR036737">
    <property type="entry name" value="OmpA-like_sf"/>
</dbReference>
<dbReference type="PROSITE" id="PS51123">
    <property type="entry name" value="OMPA_2"/>
    <property type="match status" value="1"/>
</dbReference>
<reference evidence="7 8" key="1">
    <citation type="submission" date="2019-12" db="EMBL/GenBank/DDBJ databases">
        <title>The draft genomic sequence of strain Chitinophaga oryziterrae JCM 16595.</title>
        <authorList>
            <person name="Zhang X."/>
        </authorList>
    </citation>
    <scope>NUCLEOTIDE SEQUENCE [LARGE SCALE GENOMIC DNA]</scope>
    <source>
        <strain evidence="7 8">JCM 16595</strain>
    </source>
</reference>
<evidence type="ECO:0000256" key="5">
    <source>
        <dbReference type="SAM" id="MobiDB-lite"/>
    </source>
</evidence>
<organism evidence="7 8">
    <name type="scientific">Chitinophaga oryziterrae</name>
    <dbReference type="NCBI Taxonomy" id="1031224"/>
    <lineage>
        <taxon>Bacteria</taxon>
        <taxon>Pseudomonadati</taxon>
        <taxon>Bacteroidota</taxon>
        <taxon>Chitinophagia</taxon>
        <taxon>Chitinophagales</taxon>
        <taxon>Chitinophagaceae</taxon>
        <taxon>Chitinophaga</taxon>
    </lineage>
</organism>
<dbReference type="PRINTS" id="PR01021">
    <property type="entry name" value="OMPADOMAIN"/>
</dbReference>
<dbReference type="AlphaFoldDB" id="A0A6N8J7U1"/>
<comment type="caution">
    <text evidence="7">The sequence shown here is derived from an EMBL/GenBank/DDBJ whole genome shotgun (WGS) entry which is preliminary data.</text>
</comment>
<dbReference type="InterPro" id="IPR006664">
    <property type="entry name" value="OMP_bac"/>
</dbReference>
<feature type="domain" description="OmpA-like" evidence="6">
    <location>
        <begin position="631"/>
        <end position="751"/>
    </location>
</feature>
<dbReference type="PANTHER" id="PTHR30329:SF21">
    <property type="entry name" value="LIPOPROTEIN YIAD-RELATED"/>
    <property type="match status" value="1"/>
</dbReference>
<evidence type="ECO:0000313" key="8">
    <source>
        <dbReference type="Proteomes" id="UP000468388"/>
    </source>
</evidence>
<dbReference type="InterPro" id="IPR050330">
    <property type="entry name" value="Bact_OuterMem_StrucFunc"/>
</dbReference>
<dbReference type="InterPro" id="IPR011990">
    <property type="entry name" value="TPR-like_helical_dom_sf"/>
</dbReference>
<dbReference type="Proteomes" id="UP000468388">
    <property type="component" value="Unassembled WGS sequence"/>
</dbReference>
<evidence type="ECO:0000256" key="2">
    <source>
        <dbReference type="ARBA" id="ARBA00023136"/>
    </source>
</evidence>
<dbReference type="InterPro" id="IPR006665">
    <property type="entry name" value="OmpA-like"/>
</dbReference>
<dbReference type="OrthoDB" id="9809364at2"/>
<dbReference type="CDD" id="cd07185">
    <property type="entry name" value="OmpA_C-like"/>
    <property type="match status" value="1"/>
</dbReference>
<keyword evidence="8" id="KW-1185">Reference proteome</keyword>
<sequence>MLRCYAIILCTTMLFPVLLFGQEQKSVRVMADEAFERQEYAAAGALYSKVAEKAKGKHAAEVLVKVAECYSRIGQYDDAQTWYQRLEARPDCPSSVHLLYGEILKSTGKYVEAKEQISKFRSGKADSMRLKNIMLAGCDSAIAWKSEKVDMAMENIKELSSSGADWVSGVTRQGLLLVSNGYRKMSMNSTPEHNPSIDARTNQPYFKAYLFKQYAQGVANTYVEEVLPEVLGKVPYHVGPICFNPREDTLYVTLNSWQQDIANRRKRGPVNGERVMMIFWSVKSGDEWRPLEPLKEINSSGSSTGQVALSRDGQTMYFASNRNGGQGKMDIWYSEKQKNGRWGKPKNCGPFINTPFDEAFPTYNEKGILYFSSKGHPGMGGFDIFRATGEEADWTKLQNLRSPFNSGGDDLGFIMKANMYEGYFASNRPGGGGSDDIYRFMDTHFAERFNGDGGIQPYTDPSPVPDKPDVILAEKTTKPAQIIPDKPEPEKPVKESVIVATKPPVVVPVAAPVVAPPVVVAAAPAPAPTSDAPARGRRKKASVLTGATTPAPDPAPSEPVVTSPFKTPAAAPIAAPVNELPVMTSKRQTSLPAPPPVDSPAAVAVTKPVTKPVAKPVVKQEEKQPLSDMDNAILNKMEHLQFYYDFNSAILTTASREMLDRVAVVLSQYPTWKLMVRSYTDARGSDAYNKDLSALRCYAVIDYLIKKGIPSNKLYYENIGKDPEDPCGKGVPCTERQYQAARRTTLKITPQ</sequence>
<proteinExistence type="predicted"/>
<evidence type="ECO:0000259" key="6">
    <source>
        <dbReference type="PROSITE" id="PS51123"/>
    </source>
</evidence>
<accession>A0A6N8J7U1</accession>
<evidence type="ECO:0000313" key="7">
    <source>
        <dbReference type="EMBL" id="MVT41153.1"/>
    </source>
</evidence>
<keyword evidence="3" id="KW-0998">Cell outer membrane</keyword>
<evidence type="ECO:0000256" key="1">
    <source>
        <dbReference type="ARBA" id="ARBA00004442"/>
    </source>
</evidence>
<dbReference type="Gene3D" id="1.25.40.10">
    <property type="entry name" value="Tetratricopeptide repeat domain"/>
    <property type="match status" value="1"/>
</dbReference>
<dbReference type="Pfam" id="PF00691">
    <property type="entry name" value="OmpA"/>
    <property type="match status" value="1"/>
</dbReference>
<keyword evidence="2 4" id="KW-0472">Membrane</keyword>
<dbReference type="PANTHER" id="PTHR30329">
    <property type="entry name" value="STATOR ELEMENT OF FLAGELLAR MOTOR COMPLEX"/>
    <property type="match status" value="1"/>
</dbReference>
<dbReference type="Pfam" id="PF07676">
    <property type="entry name" value="PD40"/>
    <property type="match status" value="1"/>
</dbReference>
<dbReference type="SUPFAM" id="SSF103088">
    <property type="entry name" value="OmpA-like"/>
    <property type="match status" value="1"/>
</dbReference>
<evidence type="ECO:0000256" key="4">
    <source>
        <dbReference type="PROSITE-ProRule" id="PRU00473"/>
    </source>
</evidence>
<dbReference type="SUPFAM" id="SSF82171">
    <property type="entry name" value="DPP6 N-terminal domain-like"/>
    <property type="match status" value="1"/>
</dbReference>
<dbReference type="RefSeq" id="WP_157299762.1">
    <property type="nucleotide sequence ID" value="NZ_BAAAZB010000007.1"/>
</dbReference>
<protein>
    <submittedName>
        <fullName evidence="7">OmpA family protein</fullName>
    </submittedName>
</protein>
<dbReference type="EMBL" id="WRXO01000002">
    <property type="protein sequence ID" value="MVT41153.1"/>
    <property type="molecule type" value="Genomic_DNA"/>
</dbReference>
<dbReference type="Gene3D" id="3.30.1330.60">
    <property type="entry name" value="OmpA-like domain"/>
    <property type="match status" value="1"/>
</dbReference>
<comment type="subcellular location">
    <subcellularLocation>
        <location evidence="1">Cell outer membrane</location>
    </subcellularLocation>
</comment>
<evidence type="ECO:0000256" key="3">
    <source>
        <dbReference type="ARBA" id="ARBA00023237"/>
    </source>
</evidence>
<feature type="region of interest" description="Disordered" evidence="5">
    <location>
        <begin position="524"/>
        <end position="563"/>
    </location>
</feature>
<dbReference type="GO" id="GO:0009279">
    <property type="term" value="C:cell outer membrane"/>
    <property type="evidence" value="ECO:0007669"/>
    <property type="project" value="UniProtKB-SubCell"/>
</dbReference>